<dbReference type="AlphaFoldDB" id="A0A1A9W7H3"/>
<name>A0A1A9W7H3_9MUSC</name>
<feature type="compositionally biased region" description="Basic and acidic residues" evidence="1">
    <location>
        <begin position="331"/>
        <end position="346"/>
    </location>
</feature>
<feature type="region of interest" description="Disordered" evidence="1">
    <location>
        <begin position="331"/>
        <end position="366"/>
    </location>
</feature>
<protein>
    <recommendedName>
        <fullName evidence="5">DUF4794 domain-containing protein</fullName>
    </recommendedName>
</protein>
<evidence type="ECO:0008006" key="5">
    <source>
        <dbReference type="Google" id="ProtNLM"/>
    </source>
</evidence>
<reference evidence="3" key="2">
    <citation type="submission" date="2020-05" db="UniProtKB">
        <authorList>
            <consortium name="EnsemblMetazoa"/>
        </authorList>
    </citation>
    <scope>IDENTIFICATION</scope>
    <source>
        <strain evidence="3">IAEA</strain>
    </source>
</reference>
<dbReference type="VEuPathDB" id="VectorBase:GBRI008923"/>
<feature type="chain" id="PRO_5008400062" description="DUF4794 domain-containing protein" evidence="2">
    <location>
        <begin position="19"/>
        <end position="456"/>
    </location>
</feature>
<organism evidence="3 4">
    <name type="scientific">Glossina brevipalpis</name>
    <dbReference type="NCBI Taxonomy" id="37001"/>
    <lineage>
        <taxon>Eukaryota</taxon>
        <taxon>Metazoa</taxon>
        <taxon>Ecdysozoa</taxon>
        <taxon>Arthropoda</taxon>
        <taxon>Hexapoda</taxon>
        <taxon>Insecta</taxon>
        <taxon>Pterygota</taxon>
        <taxon>Neoptera</taxon>
        <taxon>Endopterygota</taxon>
        <taxon>Diptera</taxon>
        <taxon>Brachycera</taxon>
        <taxon>Muscomorpha</taxon>
        <taxon>Hippoboscoidea</taxon>
        <taxon>Glossinidae</taxon>
        <taxon>Glossina</taxon>
    </lineage>
</organism>
<dbReference type="Proteomes" id="UP000091820">
    <property type="component" value="Unassembled WGS sequence"/>
</dbReference>
<feature type="region of interest" description="Disordered" evidence="1">
    <location>
        <begin position="380"/>
        <end position="423"/>
    </location>
</feature>
<keyword evidence="4" id="KW-1185">Reference proteome</keyword>
<evidence type="ECO:0000313" key="4">
    <source>
        <dbReference type="Proteomes" id="UP000091820"/>
    </source>
</evidence>
<sequence>MFKQFLILTLLRYNFIWSKSLQGRSDVTPHIVIVTPQAQVHLEPAVAAGPYLQHFSPFTRYAAPHEETVVYVPTGAATSASATTGVFLPASLSASKPVPILQARQAPEQIIQAAATAQQVINAIQAGIPQNNLSETASQLAAQAASAAQQANEAFASAGAFFPVGQSNDNPLSQASNALNQIATAIAVGSAGGGEASGSSNPAVNAPPSAESENPSGDNIKKISKIQYEIPLSPILGNEPRHHYFIAPGPVPQFVDVVQTPVFVAPAAAHLRARSLQASRDETPIIAIPLPEANKPLALPLQSPTVSEEKLEEQKEKIEYKRFLDAKPLKEEPLKEKLKTDEKSKASEQGQQPVMDSGYQEPRPQQLQEQIMQQPLEQLLQKQTQQEQLLQRQPQPQEQSQKQPLPQEQLQQRLEEAQPQLQQQAQLKATPVVGAAAVATTATDAFDDKVQASKVA</sequence>
<evidence type="ECO:0000313" key="3">
    <source>
        <dbReference type="EnsemblMetazoa" id="GBRI008923-PA"/>
    </source>
</evidence>
<dbReference type="STRING" id="37001.A0A1A9W7H3"/>
<evidence type="ECO:0000256" key="2">
    <source>
        <dbReference type="SAM" id="SignalP"/>
    </source>
</evidence>
<dbReference type="EnsemblMetazoa" id="GBRI008923-RA">
    <property type="protein sequence ID" value="GBRI008923-PA"/>
    <property type="gene ID" value="GBRI008923"/>
</dbReference>
<proteinExistence type="predicted"/>
<evidence type="ECO:0000256" key="1">
    <source>
        <dbReference type="SAM" id="MobiDB-lite"/>
    </source>
</evidence>
<feature type="region of interest" description="Disordered" evidence="1">
    <location>
        <begin position="190"/>
        <end position="219"/>
    </location>
</feature>
<accession>A0A1A9W7H3</accession>
<feature type="signal peptide" evidence="2">
    <location>
        <begin position="1"/>
        <end position="18"/>
    </location>
</feature>
<reference evidence="4" key="1">
    <citation type="submission" date="2014-03" db="EMBL/GenBank/DDBJ databases">
        <authorList>
            <person name="Aksoy S."/>
            <person name="Warren W."/>
            <person name="Wilson R.K."/>
        </authorList>
    </citation>
    <scope>NUCLEOTIDE SEQUENCE [LARGE SCALE GENOMIC DNA]</scope>
    <source>
        <strain evidence="4">IAEA</strain>
    </source>
</reference>
<keyword evidence="2" id="KW-0732">Signal</keyword>